<dbReference type="PANTHER" id="PTHR12366">
    <property type="entry name" value="ASPARTYL/ASPARAGINYL BETA-HYDROXYLASE"/>
    <property type="match status" value="1"/>
</dbReference>
<name>V4C157_LOTGI</name>
<feature type="region of interest" description="Disordered" evidence="2">
    <location>
        <begin position="1"/>
        <end position="20"/>
    </location>
</feature>
<dbReference type="Pfam" id="PF05118">
    <property type="entry name" value="Asp_Arg_Hydrox"/>
    <property type="match status" value="1"/>
</dbReference>
<accession>V4C157</accession>
<comment type="similarity">
    <text evidence="1">Belongs to the aspartyl/asparaginyl beta-hydroxylase family.</text>
</comment>
<dbReference type="InterPro" id="IPR011990">
    <property type="entry name" value="TPR-like_helical_dom_sf"/>
</dbReference>
<gene>
    <name evidence="4" type="ORF">LOTGIDRAFT_144765</name>
</gene>
<dbReference type="Pfam" id="PF13432">
    <property type="entry name" value="TPR_16"/>
    <property type="match status" value="2"/>
</dbReference>
<dbReference type="HOGENOM" id="CLU_034033_1_0_1"/>
<dbReference type="OMA" id="YELGHKK"/>
<sequence>NINEKNSKNNAAAPDVNNYKKQDITNQDDFKIKETIDNADDLYLKGEHEKAKKKYEKILDKHPNSPRALYGLANCLDKIAEKQKSNALLQDSISTLDKLIHKEKVPERLVLIAGEKLVKLLRFRGWQNKAVEICQYMVGLFPTNHTWKNMLGVNLLVAAKNSEAKIYFKQVLETHPDNGFAKSHMGFILKHETNYEEAVKYLSEGIASKEPGAVDGRFFFALGDAYYRIGQPEQARKVYEEGAELKVFASADQRSLYNVPNLTARPFWTAKETGYQASIQLLKDNWKTIRDEGLANMDPKLGTFIDENENLREAGDWKLFTLYRQGRKIEANCRKVPKTCALLEKIPDATSNKRGQIKFSVMHPGVHVWPHCGPTNCRLRAHVGLVVPEGPRIRVVNETRTWKEGEVIIFDDSFEHEVWHDGETFRLVLIIDFWHPDIPDKQRRTIGPV</sequence>
<dbReference type="InterPro" id="IPR027443">
    <property type="entry name" value="IPNS-like_sf"/>
</dbReference>
<dbReference type="SUPFAM" id="SSF51197">
    <property type="entry name" value="Clavaminate synthase-like"/>
    <property type="match status" value="1"/>
</dbReference>
<dbReference type="Proteomes" id="UP000030746">
    <property type="component" value="Unassembled WGS sequence"/>
</dbReference>
<keyword evidence="5" id="KW-1185">Reference proteome</keyword>
<protein>
    <recommendedName>
        <fullName evidence="3">Aspartyl/asparaginy/proline hydroxylase domain-containing protein</fullName>
    </recommendedName>
</protein>
<dbReference type="OrthoDB" id="438431at2759"/>
<evidence type="ECO:0000256" key="2">
    <source>
        <dbReference type="SAM" id="MobiDB-lite"/>
    </source>
</evidence>
<evidence type="ECO:0000256" key="1">
    <source>
        <dbReference type="ARBA" id="ARBA00007730"/>
    </source>
</evidence>
<reference evidence="4 5" key="1">
    <citation type="journal article" date="2013" name="Nature">
        <title>Insights into bilaterian evolution from three spiralian genomes.</title>
        <authorList>
            <person name="Simakov O."/>
            <person name="Marletaz F."/>
            <person name="Cho S.J."/>
            <person name="Edsinger-Gonzales E."/>
            <person name="Havlak P."/>
            <person name="Hellsten U."/>
            <person name="Kuo D.H."/>
            <person name="Larsson T."/>
            <person name="Lv J."/>
            <person name="Arendt D."/>
            <person name="Savage R."/>
            <person name="Osoegawa K."/>
            <person name="de Jong P."/>
            <person name="Grimwood J."/>
            <person name="Chapman J.A."/>
            <person name="Shapiro H."/>
            <person name="Aerts A."/>
            <person name="Otillar R.P."/>
            <person name="Terry A.Y."/>
            <person name="Boore J.L."/>
            <person name="Grigoriev I.V."/>
            <person name="Lindberg D.R."/>
            <person name="Seaver E.C."/>
            <person name="Weisblat D.A."/>
            <person name="Putnam N.H."/>
            <person name="Rokhsar D.S."/>
        </authorList>
    </citation>
    <scope>NUCLEOTIDE SEQUENCE [LARGE SCALE GENOMIC DNA]</scope>
</reference>
<evidence type="ECO:0000313" key="4">
    <source>
        <dbReference type="EMBL" id="ESO95209.1"/>
    </source>
</evidence>
<dbReference type="KEGG" id="lgi:LOTGIDRAFT_144765"/>
<dbReference type="Gene3D" id="2.60.120.330">
    <property type="entry name" value="B-lactam Antibiotic, Isopenicillin N Synthase, Chain"/>
    <property type="match status" value="1"/>
</dbReference>
<organism evidence="4 5">
    <name type="scientific">Lottia gigantea</name>
    <name type="common">Giant owl limpet</name>
    <dbReference type="NCBI Taxonomy" id="225164"/>
    <lineage>
        <taxon>Eukaryota</taxon>
        <taxon>Metazoa</taxon>
        <taxon>Spiralia</taxon>
        <taxon>Lophotrochozoa</taxon>
        <taxon>Mollusca</taxon>
        <taxon>Gastropoda</taxon>
        <taxon>Patellogastropoda</taxon>
        <taxon>Lottioidea</taxon>
        <taxon>Lottiidae</taxon>
        <taxon>Lottia</taxon>
    </lineage>
</organism>
<dbReference type="GO" id="GO:0005783">
    <property type="term" value="C:endoplasmic reticulum"/>
    <property type="evidence" value="ECO:0007669"/>
    <property type="project" value="TreeGrafter"/>
</dbReference>
<dbReference type="EMBL" id="KB201681">
    <property type="protein sequence ID" value="ESO95209.1"/>
    <property type="molecule type" value="Genomic_DNA"/>
</dbReference>
<dbReference type="PANTHER" id="PTHR12366:SF29">
    <property type="entry name" value="ASPARTYL BETA-HYDROXYLASE, ISOFORM L"/>
    <property type="match status" value="1"/>
</dbReference>
<feature type="domain" description="Aspartyl/asparaginy/proline hydroxylase" evidence="3">
    <location>
        <begin position="284"/>
        <end position="436"/>
    </location>
</feature>
<dbReference type="STRING" id="225164.V4C157"/>
<evidence type="ECO:0000313" key="5">
    <source>
        <dbReference type="Proteomes" id="UP000030746"/>
    </source>
</evidence>
<dbReference type="InterPro" id="IPR007803">
    <property type="entry name" value="Asp/Arg/Pro-Hydrxlase"/>
</dbReference>
<proteinExistence type="inferred from homology"/>
<dbReference type="AlphaFoldDB" id="V4C157"/>
<dbReference type="SUPFAM" id="SSF48452">
    <property type="entry name" value="TPR-like"/>
    <property type="match status" value="1"/>
</dbReference>
<dbReference type="GeneID" id="20234872"/>
<feature type="non-terminal residue" evidence="4">
    <location>
        <position position="1"/>
    </location>
</feature>
<dbReference type="GO" id="GO:0062101">
    <property type="term" value="F:peptidyl-aspartic acid 3-dioxygenase activity"/>
    <property type="evidence" value="ECO:0007669"/>
    <property type="project" value="InterPro"/>
</dbReference>
<dbReference type="InterPro" id="IPR039038">
    <property type="entry name" value="ASPH"/>
</dbReference>
<dbReference type="RefSeq" id="XP_009054108.1">
    <property type="nucleotide sequence ID" value="XM_009055860.1"/>
</dbReference>
<evidence type="ECO:0000259" key="3">
    <source>
        <dbReference type="Pfam" id="PF05118"/>
    </source>
</evidence>
<feature type="compositionally biased region" description="Polar residues" evidence="2">
    <location>
        <begin position="1"/>
        <end position="10"/>
    </location>
</feature>
<dbReference type="Gene3D" id="1.25.40.10">
    <property type="entry name" value="Tetratricopeptide repeat domain"/>
    <property type="match status" value="1"/>
</dbReference>
<dbReference type="CTD" id="20234872"/>